<protein>
    <recommendedName>
        <fullName evidence="2">FtsX extracellular domain-containing protein</fullName>
    </recommendedName>
</protein>
<dbReference type="RefSeq" id="WP_092542356.1">
    <property type="nucleotide sequence ID" value="NZ_BOMJ01000020.1"/>
</dbReference>
<dbReference type="OrthoDB" id="3387849at2"/>
<evidence type="ECO:0000313" key="3">
    <source>
        <dbReference type="EMBL" id="SDS61985.1"/>
    </source>
</evidence>
<organism evidence="3 4">
    <name type="scientific">Actinoplanes derwentensis</name>
    <dbReference type="NCBI Taxonomy" id="113562"/>
    <lineage>
        <taxon>Bacteria</taxon>
        <taxon>Bacillati</taxon>
        <taxon>Actinomycetota</taxon>
        <taxon>Actinomycetes</taxon>
        <taxon>Micromonosporales</taxon>
        <taxon>Micromonosporaceae</taxon>
        <taxon>Actinoplanes</taxon>
    </lineage>
</organism>
<proteinExistence type="predicted"/>
<reference evidence="3 4" key="1">
    <citation type="submission" date="2016-10" db="EMBL/GenBank/DDBJ databases">
        <authorList>
            <person name="de Groot N.N."/>
        </authorList>
    </citation>
    <scope>NUCLEOTIDE SEQUENCE [LARGE SCALE GENOMIC DNA]</scope>
    <source>
        <strain evidence="3 4">DSM 43941</strain>
    </source>
</reference>
<evidence type="ECO:0000259" key="2">
    <source>
        <dbReference type="Pfam" id="PF18075"/>
    </source>
</evidence>
<feature type="domain" description="FtsX extracellular" evidence="2">
    <location>
        <begin position="101"/>
        <end position="189"/>
    </location>
</feature>
<dbReference type="AlphaFoldDB" id="A0A1H1TNS8"/>
<keyword evidence="4" id="KW-1185">Reference proteome</keyword>
<evidence type="ECO:0000313" key="4">
    <source>
        <dbReference type="Proteomes" id="UP000198688"/>
    </source>
</evidence>
<keyword evidence="1" id="KW-0812">Transmembrane</keyword>
<keyword evidence="1" id="KW-0472">Membrane</keyword>
<dbReference type="Pfam" id="PF18075">
    <property type="entry name" value="FtsX_ECD"/>
    <property type="match status" value="1"/>
</dbReference>
<gene>
    <name evidence="3" type="ORF">SAMN04489716_1198</name>
</gene>
<accession>A0A1H1TNS8</accession>
<feature type="transmembrane region" description="Helical" evidence="1">
    <location>
        <begin position="45"/>
        <end position="65"/>
    </location>
</feature>
<dbReference type="Gene3D" id="3.30.70.3040">
    <property type="match status" value="1"/>
</dbReference>
<keyword evidence="1" id="KW-1133">Transmembrane helix</keyword>
<dbReference type="InterPro" id="IPR040690">
    <property type="entry name" value="FtsX_ECD"/>
</dbReference>
<dbReference type="EMBL" id="LT629758">
    <property type="protein sequence ID" value="SDS61985.1"/>
    <property type="molecule type" value="Genomic_DNA"/>
</dbReference>
<dbReference type="STRING" id="113562.SAMN04489716_1198"/>
<sequence length="204" mass="21940">MERQLREHFQGAIGDDPGVGSGDMVRAAIVEGAGLRRRRNRLTGAAVAAGMVVVVGVTAGLNLFAGPAVDQPVTLAAAMMPVVAASCTLQPVERDATDAVIFLDQEIADQQRAALEALLLADPRVKDMAFESRRQAYERFRIRWAHEPDFVAAVSVGQLPESFRFRLVQVSEYTAVRLRYAAVDGVAEVIGRRCPADAPVGGIQ</sequence>
<evidence type="ECO:0000256" key="1">
    <source>
        <dbReference type="SAM" id="Phobius"/>
    </source>
</evidence>
<dbReference type="Proteomes" id="UP000198688">
    <property type="component" value="Chromosome I"/>
</dbReference>
<name>A0A1H1TNS8_9ACTN</name>